<proteinExistence type="predicted"/>
<sequence>MNSALPLDALGPRICIMGPSNSGKSTLAEAIARKTDLPAVHLDQLHHIPGSQWVPRAPAEFLRLHAEAVSQERWVMEGNYTKCIEERFARATGLILLDVKVTVALLRYIRRCYSSTPRIGGLKMGREPMTLEMLKYMICTAPQNRKRHKKLYDQVRLPKLLLPSPRDVKACSDYWGLQLTNNDR</sequence>
<dbReference type="Proteomes" id="UP001158961">
    <property type="component" value="Plasmid P1"/>
</dbReference>
<evidence type="ECO:0000313" key="1">
    <source>
        <dbReference type="EMBL" id="CAH6369228.1"/>
    </source>
</evidence>
<evidence type="ECO:0000313" key="2">
    <source>
        <dbReference type="Proteomes" id="UP001158961"/>
    </source>
</evidence>
<name>A0AAN2FGZ7_ENTAG</name>
<geneLocation type="plasmid" evidence="1 2">
    <name>P1</name>
</geneLocation>
<dbReference type="PANTHER" id="PTHR37816:SF2">
    <property type="entry name" value="DNA TOPOLOGY MODULATION PROTEIN FLAR-RELATED PROTEIN"/>
    <property type="match status" value="1"/>
</dbReference>
<protein>
    <submittedName>
        <fullName evidence="1">Adenylate kinase</fullName>
    </submittedName>
</protein>
<dbReference type="GO" id="GO:0016301">
    <property type="term" value="F:kinase activity"/>
    <property type="evidence" value="ECO:0007669"/>
    <property type="project" value="UniProtKB-KW"/>
</dbReference>
<dbReference type="PANTHER" id="PTHR37816">
    <property type="entry name" value="YALI0E33011P"/>
    <property type="match status" value="1"/>
</dbReference>
<gene>
    <name evidence="1" type="ORF">DAPPPG734_22865</name>
</gene>
<dbReference type="RefSeq" id="WP_235188751.1">
    <property type="nucleotide sequence ID" value="NZ_CP059091.1"/>
</dbReference>
<reference evidence="1" key="1">
    <citation type="submission" date="2022-05" db="EMBL/GenBank/DDBJ databases">
        <authorList>
            <person name="Pothier F. J."/>
        </authorList>
    </citation>
    <scope>NUCLEOTIDE SEQUENCE</scope>
    <source>
        <strain evidence="1">DAPP-PG734</strain>
        <plasmid evidence="1">P1</plasmid>
    </source>
</reference>
<dbReference type="SUPFAM" id="SSF52540">
    <property type="entry name" value="P-loop containing nucleoside triphosphate hydrolases"/>
    <property type="match status" value="1"/>
</dbReference>
<dbReference type="Gene3D" id="3.40.50.300">
    <property type="entry name" value="P-loop containing nucleotide triphosphate hydrolases"/>
    <property type="match status" value="1"/>
</dbReference>
<dbReference type="AlphaFoldDB" id="A0AAN2FGZ7"/>
<dbReference type="InterPro" id="IPR052922">
    <property type="entry name" value="Cytidylate_Kinase-2"/>
</dbReference>
<organism evidence="1 2">
    <name type="scientific">Enterobacter agglomerans</name>
    <name type="common">Erwinia herbicola</name>
    <name type="synonym">Pantoea agglomerans</name>
    <dbReference type="NCBI Taxonomy" id="549"/>
    <lineage>
        <taxon>Bacteria</taxon>
        <taxon>Pseudomonadati</taxon>
        <taxon>Pseudomonadota</taxon>
        <taxon>Gammaproteobacteria</taxon>
        <taxon>Enterobacterales</taxon>
        <taxon>Erwiniaceae</taxon>
        <taxon>Pantoea</taxon>
        <taxon>Pantoea agglomerans group</taxon>
    </lineage>
</organism>
<keyword evidence="1" id="KW-0808">Transferase</keyword>
<keyword evidence="1" id="KW-0614">Plasmid</keyword>
<dbReference type="EMBL" id="OW970316">
    <property type="protein sequence ID" value="CAH6369228.1"/>
    <property type="molecule type" value="Genomic_DNA"/>
</dbReference>
<dbReference type="InterPro" id="IPR027417">
    <property type="entry name" value="P-loop_NTPase"/>
</dbReference>
<accession>A0AAN2FGZ7</accession>
<keyword evidence="1" id="KW-0418">Kinase</keyword>